<dbReference type="PROSITE" id="PS51186">
    <property type="entry name" value="GNAT"/>
    <property type="match status" value="1"/>
</dbReference>
<reference evidence="2 3" key="1">
    <citation type="journal article" date="2016" name="Int. J. Syst. Evol. Microbiol.">
        <title>Pontibacter aydingkolensis sp. nov., isolated from soil of a salt lake.</title>
        <authorList>
            <person name="Osman G."/>
            <person name="Zhang T."/>
            <person name="Lou K."/>
            <person name="Gao Y."/>
            <person name="Chang W."/>
            <person name="Lin Q."/>
            <person name="Yang H.M."/>
            <person name="Huo X.D."/>
            <person name="Wang N."/>
        </authorList>
    </citation>
    <scope>NUCLEOTIDE SEQUENCE [LARGE SCALE GENOMIC DNA]</scope>
    <source>
        <strain evidence="2 3">KACC 19255</strain>
    </source>
</reference>
<accession>A0ABS7CNI6</accession>
<organism evidence="2 3">
    <name type="scientific">Pontibacter aydingkolensis</name>
    <dbReference type="NCBI Taxonomy" id="1911536"/>
    <lineage>
        <taxon>Bacteria</taxon>
        <taxon>Pseudomonadati</taxon>
        <taxon>Bacteroidota</taxon>
        <taxon>Cytophagia</taxon>
        <taxon>Cytophagales</taxon>
        <taxon>Hymenobacteraceae</taxon>
        <taxon>Pontibacter</taxon>
    </lineage>
</organism>
<keyword evidence="3" id="KW-1185">Reference proteome</keyword>
<dbReference type="EMBL" id="JAHYXK010000001">
    <property type="protein sequence ID" value="MBW7465440.1"/>
    <property type="molecule type" value="Genomic_DNA"/>
</dbReference>
<comment type="caution">
    <text evidence="2">The sequence shown here is derived from an EMBL/GenBank/DDBJ whole genome shotgun (WGS) entry which is preliminary data.</text>
</comment>
<dbReference type="InterPro" id="IPR016181">
    <property type="entry name" value="Acyl_CoA_acyltransferase"/>
</dbReference>
<proteinExistence type="predicted"/>
<name>A0ABS7CNI6_9BACT</name>
<dbReference type="Proteomes" id="UP000813018">
    <property type="component" value="Unassembled WGS sequence"/>
</dbReference>
<dbReference type="SUPFAM" id="SSF55729">
    <property type="entry name" value="Acyl-CoA N-acyltransferases (Nat)"/>
    <property type="match status" value="1"/>
</dbReference>
<evidence type="ECO:0000259" key="1">
    <source>
        <dbReference type="PROSITE" id="PS51186"/>
    </source>
</evidence>
<evidence type="ECO:0000313" key="3">
    <source>
        <dbReference type="Proteomes" id="UP000813018"/>
    </source>
</evidence>
<gene>
    <name evidence="2" type="ORF">K0O23_00030</name>
</gene>
<dbReference type="InterPro" id="IPR000182">
    <property type="entry name" value="GNAT_dom"/>
</dbReference>
<evidence type="ECO:0000313" key="2">
    <source>
        <dbReference type="EMBL" id="MBW7465440.1"/>
    </source>
</evidence>
<sequence length="154" mass="17866">MRIIEADALTQKQMEEIYKLWNNEYPADLCYTNPLAFENYLKGLGNQHHFLLVDGEDTVKGWFVDFMREGEKWFTMILGSGTQGKGYGSELLNRAKLLSPEINGWVIDHNNDKKRNGEIYSSPIAFYKKQGFEIVADTRLELDIISAAKIRWRK</sequence>
<protein>
    <submittedName>
        <fullName evidence="2">GNAT family N-acetyltransferase</fullName>
    </submittedName>
</protein>
<dbReference type="Gene3D" id="3.40.630.30">
    <property type="match status" value="1"/>
</dbReference>
<feature type="domain" description="N-acetyltransferase" evidence="1">
    <location>
        <begin position="4"/>
        <end position="154"/>
    </location>
</feature>